<evidence type="ECO:0000259" key="5">
    <source>
        <dbReference type="PROSITE" id="PS50977"/>
    </source>
</evidence>
<dbReference type="EMBL" id="VCQU01000015">
    <property type="protein sequence ID" value="NMN99246.1"/>
    <property type="molecule type" value="Genomic_DNA"/>
</dbReference>
<dbReference type="InterPro" id="IPR050109">
    <property type="entry name" value="HTH-type_TetR-like_transc_reg"/>
</dbReference>
<dbReference type="Pfam" id="PF00440">
    <property type="entry name" value="TetR_N"/>
    <property type="match status" value="1"/>
</dbReference>
<keyword evidence="1" id="KW-0805">Transcription regulation</keyword>
<evidence type="ECO:0000256" key="2">
    <source>
        <dbReference type="ARBA" id="ARBA00023125"/>
    </source>
</evidence>
<dbReference type="InterPro" id="IPR025996">
    <property type="entry name" value="MT1864/Rv1816-like_C"/>
</dbReference>
<name>A0A848KMZ0_9NOCA</name>
<evidence type="ECO:0000256" key="4">
    <source>
        <dbReference type="PROSITE-ProRule" id="PRU00335"/>
    </source>
</evidence>
<comment type="caution">
    <text evidence="6">The sequence shown here is derived from an EMBL/GenBank/DDBJ whole genome shotgun (WGS) entry which is preliminary data.</text>
</comment>
<dbReference type="Pfam" id="PF13305">
    <property type="entry name" value="TetR_C_33"/>
    <property type="match status" value="1"/>
</dbReference>
<dbReference type="Gene3D" id="1.10.357.10">
    <property type="entry name" value="Tetracycline Repressor, domain 2"/>
    <property type="match status" value="1"/>
</dbReference>
<feature type="DNA-binding region" description="H-T-H motif" evidence="4">
    <location>
        <begin position="32"/>
        <end position="51"/>
    </location>
</feature>
<keyword evidence="7" id="KW-1185">Reference proteome</keyword>
<dbReference type="InterPro" id="IPR036271">
    <property type="entry name" value="Tet_transcr_reg_TetR-rel_C_sf"/>
</dbReference>
<evidence type="ECO:0000256" key="1">
    <source>
        <dbReference type="ARBA" id="ARBA00023015"/>
    </source>
</evidence>
<organism evidence="6 7">
    <name type="scientific">Antrihabitans stalactiti</name>
    <dbReference type="NCBI Taxonomy" id="2584121"/>
    <lineage>
        <taxon>Bacteria</taxon>
        <taxon>Bacillati</taxon>
        <taxon>Actinomycetota</taxon>
        <taxon>Actinomycetes</taxon>
        <taxon>Mycobacteriales</taxon>
        <taxon>Nocardiaceae</taxon>
        <taxon>Antrihabitans</taxon>
    </lineage>
</organism>
<dbReference type="InterPro" id="IPR009057">
    <property type="entry name" value="Homeodomain-like_sf"/>
</dbReference>
<proteinExistence type="predicted"/>
<evidence type="ECO:0000313" key="6">
    <source>
        <dbReference type="EMBL" id="NMN99246.1"/>
    </source>
</evidence>
<gene>
    <name evidence="6" type="ORF">FGL95_29920</name>
</gene>
<dbReference type="PANTHER" id="PTHR30055">
    <property type="entry name" value="HTH-TYPE TRANSCRIPTIONAL REGULATOR RUTR"/>
    <property type="match status" value="1"/>
</dbReference>
<reference evidence="6 7" key="2">
    <citation type="submission" date="2020-06" db="EMBL/GenBank/DDBJ databases">
        <title>Antribacter stalactiti gen. nov., sp. nov., a new member of the family Nacardiaceae isolated from a cave.</title>
        <authorList>
            <person name="Kim I.S."/>
        </authorList>
    </citation>
    <scope>NUCLEOTIDE SEQUENCE [LARGE SCALE GENOMIC DNA]</scope>
    <source>
        <strain evidence="6 7">YC2-7</strain>
    </source>
</reference>
<dbReference type="GO" id="GO:0000976">
    <property type="term" value="F:transcription cis-regulatory region binding"/>
    <property type="evidence" value="ECO:0007669"/>
    <property type="project" value="TreeGrafter"/>
</dbReference>
<evidence type="ECO:0000313" key="7">
    <source>
        <dbReference type="Proteomes" id="UP000535543"/>
    </source>
</evidence>
<dbReference type="InterPro" id="IPR001647">
    <property type="entry name" value="HTH_TetR"/>
</dbReference>
<dbReference type="RefSeq" id="WP_169594329.1">
    <property type="nucleotide sequence ID" value="NZ_VCQU01000015.1"/>
</dbReference>
<dbReference type="SUPFAM" id="SSF46689">
    <property type="entry name" value="Homeodomain-like"/>
    <property type="match status" value="1"/>
</dbReference>
<feature type="domain" description="HTH tetR-type" evidence="5">
    <location>
        <begin position="9"/>
        <end position="69"/>
    </location>
</feature>
<evidence type="ECO:0000256" key="3">
    <source>
        <dbReference type="ARBA" id="ARBA00023163"/>
    </source>
</evidence>
<dbReference type="GO" id="GO:0003700">
    <property type="term" value="F:DNA-binding transcription factor activity"/>
    <property type="evidence" value="ECO:0007669"/>
    <property type="project" value="TreeGrafter"/>
</dbReference>
<keyword evidence="3" id="KW-0804">Transcription</keyword>
<keyword evidence="2 4" id="KW-0238">DNA-binding</keyword>
<dbReference type="PROSITE" id="PS50977">
    <property type="entry name" value="HTH_TETR_2"/>
    <property type="match status" value="1"/>
</dbReference>
<reference evidence="6 7" key="1">
    <citation type="submission" date="2019-05" db="EMBL/GenBank/DDBJ databases">
        <authorList>
            <person name="Lee S.D."/>
        </authorList>
    </citation>
    <scope>NUCLEOTIDE SEQUENCE [LARGE SCALE GENOMIC DNA]</scope>
    <source>
        <strain evidence="6 7">YC2-7</strain>
    </source>
</reference>
<dbReference type="PANTHER" id="PTHR30055:SF209">
    <property type="entry name" value="POSSIBLE TRANSCRIPTIONAL REGULATORY PROTEIN (PROBABLY TETR-FAMILY)"/>
    <property type="match status" value="1"/>
</dbReference>
<sequence>MARPKVHDDDTRDALLRAAGLRLAAHGIDAVTVRGVAADADVTTRAVYAVFGSRTGMLRAMFNDGFAAFAEVLDGIPDTDDPLHDMFALGLAYGRSARDRPYLYDVMFVVDSAQFSPTADDVALSLRTVGRLRDAVVRCLDAGIYAGDVDAITLQAWATVHGLVMLEKRGFLGPASDAIWEQSLHCLARGWAPVES</sequence>
<dbReference type="Proteomes" id="UP000535543">
    <property type="component" value="Unassembled WGS sequence"/>
</dbReference>
<dbReference type="SUPFAM" id="SSF48498">
    <property type="entry name" value="Tetracyclin repressor-like, C-terminal domain"/>
    <property type="match status" value="1"/>
</dbReference>
<dbReference type="AlphaFoldDB" id="A0A848KMZ0"/>
<accession>A0A848KMZ0</accession>
<protein>
    <submittedName>
        <fullName evidence="6">TetR/AcrR family transcriptional regulator</fullName>
    </submittedName>
</protein>